<dbReference type="RefSeq" id="WP_198746558.1">
    <property type="nucleotide sequence ID" value="NZ_JAEHTE010000002.1"/>
</dbReference>
<dbReference type="AlphaFoldDB" id="A0A8I1ECU5"/>
<accession>A0A8I1ECU5</accession>
<reference evidence="1" key="1">
    <citation type="submission" date="2020-12" db="EMBL/GenBank/DDBJ databases">
        <title>Enhanced detection system for hospital associated transmission using whole genome sequencing surveillance.</title>
        <authorList>
            <person name="Harrison L.H."/>
            <person name="Van Tyne D."/>
            <person name="Marsh J.W."/>
            <person name="Griffith M.P."/>
            <person name="Snyder D.J."/>
            <person name="Cooper V.S."/>
            <person name="Mustapha M."/>
        </authorList>
    </citation>
    <scope>NUCLEOTIDE SEQUENCE</scope>
    <source>
        <strain evidence="1">PSB00042</strain>
    </source>
</reference>
<name>A0A8I1ECU5_PSEPU</name>
<protein>
    <submittedName>
        <fullName evidence="1">Uncharacterized protein</fullName>
    </submittedName>
</protein>
<dbReference type="Proteomes" id="UP000637061">
    <property type="component" value="Unassembled WGS sequence"/>
</dbReference>
<gene>
    <name evidence="1" type="ORF">JEU22_03330</name>
</gene>
<dbReference type="EMBL" id="JAEHTE010000002">
    <property type="protein sequence ID" value="MBI6882934.1"/>
    <property type="molecule type" value="Genomic_DNA"/>
</dbReference>
<evidence type="ECO:0000313" key="2">
    <source>
        <dbReference type="Proteomes" id="UP000637061"/>
    </source>
</evidence>
<sequence>MAELQFATREGRKGWWPSCNLQMRAELNWSCKLQLPAELQFATDQKMIKTINK</sequence>
<proteinExistence type="predicted"/>
<evidence type="ECO:0000313" key="1">
    <source>
        <dbReference type="EMBL" id="MBI6882934.1"/>
    </source>
</evidence>
<organism evidence="1 2">
    <name type="scientific">Pseudomonas putida</name>
    <name type="common">Arthrobacter siderocapsulatus</name>
    <dbReference type="NCBI Taxonomy" id="303"/>
    <lineage>
        <taxon>Bacteria</taxon>
        <taxon>Pseudomonadati</taxon>
        <taxon>Pseudomonadota</taxon>
        <taxon>Gammaproteobacteria</taxon>
        <taxon>Pseudomonadales</taxon>
        <taxon>Pseudomonadaceae</taxon>
        <taxon>Pseudomonas</taxon>
    </lineage>
</organism>
<comment type="caution">
    <text evidence="1">The sequence shown here is derived from an EMBL/GenBank/DDBJ whole genome shotgun (WGS) entry which is preliminary data.</text>
</comment>